<protein>
    <submittedName>
        <fullName evidence="1">Uncharacterized protein</fullName>
    </submittedName>
</protein>
<name>A0A9D1K4F9_9BACT</name>
<accession>A0A9D1K4F9</accession>
<dbReference type="AlphaFoldDB" id="A0A9D1K4F9"/>
<gene>
    <name evidence="1" type="ORF">IAD41_05675</name>
</gene>
<dbReference type="Proteomes" id="UP000824139">
    <property type="component" value="Unassembled WGS sequence"/>
</dbReference>
<sequence length="173" mass="20157">MIEGIYTDTVLMHPTIRAYPPQPQNMSGIRMGSQAIYRYALDESDYPTLVLANYLFDGEMDFIQPGHYELALSDDWKFFILVQSKTPIALIPVIKVEEDESEKARLNDPKYKKQLKKEAKEREKINKKRAKVGMKPDKEEVYMEASIEYVEAGHYYLVKYIRGTIKAWGVIKR</sequence>
<proteinExistence type="predicted"/>
<organism evidence="1 2">
    <name type="scientific">Candidatus Scatenecus faecavium</name>
    <dbReference type="NCBI Taxonomy" id="2840915"/>
    <lineage>
        <taxon>Bacteria</taxon>
        <taxon>Candidatus Scatenecus</taxon>
    </lineage>
</organism>
<evidence type="ECO:0000313" key="2">
    <source>
        <dbReference type="Proteomes" id="UP000824139"/>
    </source>
</evidence>
<dbReference type="EMBL" id="DVJO01000123">
    <property type="protein sequence ID" value="HIS83078.1"/>
    <property type="molecule type" value="Genomic_DNA"/>
</dbReference>
<reference evidence="1" key="1">
    <citation type="submission" date="2020-10" db="EMBL/GenBank/DDBJ databases">
        <authorList>
            <person name="Gilroy R."/>
        </authorList>
    </citation>
    <scope>NUCLEOTIDE SEQUENCE</scope>
    <source>
        <strain evidence="1">CHK152-2994</strain>
    </source>
</reference>
<evidence type="ECO:0000313" key="1">
    <source>
        <dbReference type="EMBL" id="HIS83078.1"/>
    </source>
</evidence>
<comment type="caution">
    <text evidence="1">The sequence shown here is derived from an EMBL/GenBank/DDBJ whole genome shotgun (WGS) entry which is preliminary data.</text>
</comment>
<reference evidence="1" key="2">
    <citation type="journal article" date="2021" name="PeerJ">
        <title>Extensive microbial diversity within the chicken gut microbiome revealed by metagenomics and culture.</title>
        <authorList>
            <person name="Gilroy R."/>
            <person name="Ravi A."/>
            <person name="Getino M."/>
            <person name="Pursley I."/>
            <person name="Horton D.L."/>
            <person name="Alikhan N.F."/>
            <person name="Baker D."/>
            <person name="Gharbi K."/>
            <person name="Hall N."/>
            <person name="Watson M."/>
            <person name="Adriaenssens E.M."/>
            <person name="Foster-Nyarko E."/>
            <person name="Jarju S."/>
            <person name="Secka A."/>
            <person name="Antonio M."/>
            <person name="Oren A."/>
            <person name="Chaudhuri R.R."/>
            <person name="La Ragione R."/>
            <person name="Hildebrand F."/>
            <person name="Pallen M.J."/>
        </authorList>
    </citation>
    <scope>NUCLEOTIDE SEQUENCE</scope>
    <source>
        <strain evidence="1">CHK152-2994</strain>
    </source>
</reference>